<dbReference type="Pfam" id="PF05199">
    <property type="entry name" value="GMC_oxred_C"/>
    <property type="match status" value="1"/>
</dbReference>
<name>A0A7R9CMJ4_TIMPO</name>
<evidence type="ECO:0000256" key="2">
    <source>
        <dbReference type="SAM" id="MobiDB-lite"/>
    </source>
</evidence>
<evidence type="ECO:0000256" key="1">
    <source>
        <dbReference type="ARBA" id="ARBA00010790"/>
    </source>
</evidence>
<organism evidence="4">
    <name type="scientific">Timema poppense</name>
    <name type="common">Walking stick</name>
    <dbReference type="NCBI Taxonomy" id="170557"/>
    <lineage>
        <taxon>Eukaryota</taxon>
        <taxon>Metazoa</taxon>
        <taxon>Ecdysozoa</taxon>
        <taxon>Arthropoda</taxon>
        <taxon>Hexapoda</taxon>
        <taxon>Insecta</taxon>
        <taxon>Pterygota</taxon>
        <taxon>Neoptera</taxon>
        <taxon>Polyneoptera</taxon>
        <taxon>Phasmatodea</taxon>
        <taxon>Timematodea</taxon>
        <taxon>Timematoidea</taxon>
        <taxon>Timematidae</taxon>
        <taxon>Timema</taxon>
    </lineage>
</organism>
<feature type="region of interest" description="Disordered" evidence="2">
    <location>
        <begin position="227"/>
        <end position="265"/>
    </location>
</feature>
<dbReference type="InterPro" id="IPR012132">
    <property type="entry name" value="GMC_OxRdtase"/>
</dbReference>
<reference evidence="4" key="1">
    <citation type="submission" date="2020-11" db="EMBL/GenBank/DDBJ databases">
        <authorList>
            <person name="Tran Van P."/>
        </authorList>
    </citation>
    <scope>NUCLEOTIDE SEQUENCE</scope>
</reference>
<feature type="compositionally biased region" description="Low complexity" evidence="2">
    <location>
        <begin position="177"/>
        <end position="200"/>
    </location>
</feature>
<dbReference type="PANTHER" id="PTHR11552">
    <property type="entry name" value="GLUCOSE-METHANOL-CHOLINE GMC OXIDOREDUCTASE"/>
    <property type="match status" value="1"/>
</dbReference>
<dbReference type="AlphaFoldDB" id="A0A7R9CMJ4"/>
<sequence length="816" mass="89660">MIQTPNENLEENMATLAQALEVELKVDDIEIAHHLPTPLANRERGLPPPVIVPVCLQAKERGSDDSCTFKKIDSQAKASFGDATLTKSTSAPALPEWPQKPPQVKKSFEELLKAPSADREAVTIQLLNSLISMVYDLSTQVKDLSSDNVVLKAQISELLAFRTPVSLVSVGTQCSLSSQSSKPIESSPSTSHISKSPNSPKLTFSQALTSNKKSSVVESKSVVKSPAGAQSASASADDGFTVVSRRKNNSANSVREDPPAQRSRARKLLTGNKTATDLQTVNKVFKKKSLFVTRFSPEISSLAIQSYLTKELNLDYLVCSKLKTKFNSYSSFHISVKEDDFPMINNGDIWPSGCLIAPFYGKLLPEQIICEESPCASASEIAAVASDLGPQEDSTRTPLIPLIQDLPVGQNLQDHVTTGLDLVILNQTLPLNVANIASLSSALDYLFYGTGPWTSPGCEAVAVVHSDLSDPQTDPPDLQLMAIPSGASSDDGVHLYTTVGITDKVWQGYFAALSGQQVASFLPVLLHPKSKGEILLRDGDPNSLPLINPRYLTHQRDVDTLYRGILLIKKIISTPAMQSLGASLNPNIMPGCEQYLFDSEDYWKCYIRHLTLTAYHPVGTCKMGHKSDPSSVVDFDLRVHNSHRLYVIDASIMPSLPSGNINAAVVMIAEKGVEIVERYWAHQAMVCHKREVFLPSKVSLKLALVSFLRTCTDHATHPFYCLDRSTFHEQYCFNPLFPPSPYLTPRLTLLRLPHVPPRLTMLEHPSVPPQLTLLGPAPYHPTSGLSHLSLRLKSCRDFLMFHHNSRCRDILLFHCD</sequence>
<dbReference type="SUPFAM" id="SSF54373">
    <property type="entry name" value="FAD-linked reductases, C-terminal domain"/>
    <property type="match status" value="1"/>
</dbReference>
<dbReference type="GO" id="GO:0016614">
    <property type="term" value="F:oxidoreductase activity, acting on CH-OH group of donors"/>
    <property type="evidence" value="ECO:0007669"/>
    <property type="project" value="InterPro"/>
</dbReference>
<comment type="similarity">
    <text evidence="1">Belongs to the GMC oxidoreductase family.</text>
</comment>
<dbReference type="InterPro" id="IPR007867">
    <property type="entry name" value="GMC_OxRtase_C"/>
</dbReference>
<proteinExistence type="inferred from homology"/>
<evidence type="ECO:0000259" key="3">
    <source>
        <dbReference type="Pfam" id="PF05199"/>
    </source>
</evidence>
<dbReference type="InterPro" id="IPR036188">
    <property type="entry name" value="FAD/NAD-bd_sf"/>
</dbReference>
<feature type="compositionally biased region" description="Low complexity" evidence="2">
    <location>
        <begin position="227"/>
        <end position="236"/>
    </location>
</feature>
<dbReference type="Gene3D" id="3.30.560.10">
    <property type="entry name" value="Glucose Oxidase, domain 3"/>
    <property type="match status" value="1"/>
</dbReference>
<feature type="domain" description="Glucose-methanol-choline oxidoreductase C-terminal" evidence="3">
    <location>
        <begin position="528"/>
        <end position="669"/>
    </location>
</feature>
<accession>A0A7R9CMJ4</accession>
<feature type="region of interest" description="Disordered" evidence="2">
    <location>
        <begin position="177"/>
        <end position="203"/>
    </location>
</feature>
<evidence type="ECO:0000313" key="4">
    <source>
        <dbReference type="EMBL" id="CAD7398465.1"/>
    </source>
</evidence>
<dbReference type="Gene3D" id="3.50.50.60">
    <property type="entry name" value="FAD/NAD(P)-binding domain"/>
    <property type="match status" value="1"/>
</dbReference>
<dbReference type="PANTHER" id="PTHR11552:SF147">
    <property type="entry name" value="CHOLINE DEHYDROGENASE, MITOCHONDRIAL"/>
    <property type="match status" value="1"/>
</dbReference>
<dbReference type="EMBL" id="OD000617">
    <property type="protein sequence ID" value="CAD7398465.1"/>
    <property type="molecule type" value="Genomic_DNA"/>
</dbReference>
<dbReference type="GO" id="GO:0050660">
    <property type="term" value="F:flavin adenine dinucleotide binding"/>
    <property type="evidence" value="ECO:0007669"/>
    <property type="project" value="InterPro"/>
</dbReference>
<gene>
    <name evidence="4" type="ORF">TPSB3V08_LOCUS1707</name>
</gene>
<protein>
    <recommendedName>
        <fullName evidence="3">Glucose-methanol-choline oxidoreductase C-terminal domain-containing protein</fullName>
    </recommendedName>
</protein>
<dbReference type="SUPFAM" id="SSF51905">
    <property type="entry name" value="FAD/NAD(P)-binding domain"/>
    <property type="match status" value="1"/>
</dbReference>